<evidence type="ECO:0000256" key="2">
    <source>
        <dbReference type="ARBA" id="ARBA00022670"/>
    </source>
</evidence>
<dbReference type="PANTHER" id="PTHR43806:SF11">
    <property type="entry name" value="CEREVISIN-RELATED"/>
    <property type="match status" value="1"/>
</dbReference>
<dbReference type="InterPro" id="IPR023828">
    <property type="entry name" value="Peptidase_S8_Ser-AS"/>
</dbReference>
<dbReference type="GO" id="GO:0006508">
    <property type="term" value="P:proteolysis"/>
    <property type="evidence" value="ECO:0007669"/>
    <property type="project" value="UniProtKB-KW"/>
</dbReference>
<dbReference type="PROSITE" id="PS51892">
    <property type="entry name" value="SUBTILASE"/>
    <property type="match status" value="1"/>
</dbReference>
<dbReference type="EMBL" id="CP007062">
    <property type="protein sequence ID" value="EEO43292.2"/>
    <property type="molecule type" value="Genomic_DNA"/>
</dbReference>
<dbReference type="InterPro" id="IPR000209">
    <property type="entry name" value="Peptidase_S8/S53_dom"/>
</dbReference>
<feature type="active site" description="Charge relay system" evidence="5">
    <location>
        <position position="258"/>
    </location>
</feature>
<feature type="active site" description="Charge relay system" evidence="5">
    <location>
        <position position="288"/>
    </location>
</feature>
<dbReference type="Proteomes" id="UP000002799">
    <property type="component" value="Chromosome"/>
</dbReference>
<dbReference type="CDD" id="cd04847">
    <property type="entry name" value="Peptidases_S8_Subtilisin_like_2"/>
    <property type="match status" value="1"/>
</dbReference>
<dbReference type="PROSITE" id="PS00138">
    <property type="entry name" value="SUBTILASE_SER"/>
    <property type="match status" value="1"/>
</dbReference>
<dbReference type="InterPro" id="IPR015500">
    <property type="entry name" value="Peptidase_S8_subtilisin-rel"/>
</dbReference>
<comment type="similarity">
    <text evidence="1 5">Belongs to the peptidase S8 family.</text>
</comment>
<sequence length="778" mass="88595">MKEKLPIKFFAKREEDKQRVEGGGGKELPKWVLSGKELDEKSVALSQSINEILKRENWKERNIPIIIEAKLNKDAHAKSHRKKIENIFFTNKNNVIGVSDENTLIIRVDSQKDGSAIKENIDDIKNNAYGISGIDNIIKYRPNVYKTKGISNYKVKLFNFNEFSTNKSHKAKFEMFLTNEKIKFIKTNYTKSLIIYKLQDISNLQIDKLINNTLFDLAEEFVPMPHISINLDILNKKDSIEIKEYDSEKKSEIVGVLDNGICRIDPLQSWIYGNRSSPYPNELILENHGTFVAGIITYGDEFQGENIVGAKNIRVFDAAIFPDTQKESIEEDELIQNIREVIKNNYKEIKIWNLSISIIREISEQKFSDFAIALDDIQDEYNVLICKSTGNCTNFANGDAIGKLHEGADSVRSLVVGSIADKKENGWISEPYNLSPFSRRGPGPAYIIKPDIVHLGGNAGVNSCKKIIQGGVRSFSKNGDIIEQAGTSFSTPRVAALAAGLLNEMNEEFDSLLLKSLIIHSASYPKNTEIPEFERTKYLGFGLPDTVHNILYNSPNEATLILRDVLPKGRFIDIKDFPMPECLVKNDFFNFQVIVTLVYDPILDPTQGFEYCQSNIDVRFGSYDEKIPRDTSKNSILNPIGRRGTQNILIGSLYSKVKMKESSKDFALKERMLIQYGDKYYPVKKYAVDTSELTDGNKLKYTTSDKKWYLMIDGTYRSSIEDRAVIENRELSQEFCLIITIKDPTNTCNVYNGITQKLDEYNFWHNNIKISENININL</sequence>
<dbReference type="SUPFAM" id="SSF52743">
    <property type="entry name" value="Subtilisin-like"/>
    <property type="match status" value="1"/>
</dbReference>
<dbReference type="Gene3D" id="3.40.50.200">
    <property type="entry name" value="Peptidase S8/S53 domain"/>
    <property type="match status" value="1"/>
</dbReference>
<keyword evidence="2 5" id="KW-0645">Protease</keyword>
<dbReference type="InterPro" id="IPR036852">
    <property type="entry name" value="Peptidase_S8/S53_dom_sf"/>
</dbReference>
<organism evidence="7">
    <name type="scientific">Fusobacterium animalis 7_1</name>
    <dbReference type="NCBI Taxonomy" id="457405"/>
    <lineage>
        <taxon>Bacteria</taxon>
        <taxon>Fusobacteriati</taxon>
        <taxon>Fusobacteriota</taxon>
        <taxon>Fusobacteriia</taxon>
        <taxon>Fusobacteriales</taxon>
        <taxon>Fusobacteriaceae</taxon>
        <taxon>Fusobacterium</taxon>
    </lineage>
</organism>
<dbReference type="InterPro" id="IPR050131">
    <property type="entry name" value="Peptidase_S8_subtilisin-like"/>
</dbReference>
<evidence type="ECO:0000313" key="8">
    <source>
        <dbReference type="Proteomes" id="UP000002799"/>
    </source>
</evidence>
<evidence type="ECO:0000256" key="4">
    <source>
        <dbReference type="ARBA" id="ARBA00022825"/>
    </source>
</evidence>
<evidence type="ECO:0000256" key="1">
    <source>
        <dbReference type="ARBA" id="ARBA00011073"/>
    </source>
</evidence>
<dbReference type="AlphaFoldDB" id="A0A140PU39"/>
<dbReference type="GO" id="GO:0004252">
    <property type="term" value="F:serine-type endopeptidase activity"/>
    <property type="evidence" value="ECO:0007669"/>
    <property type="project" value="UniProtKB-UniRule"/>
</dbReference>
<feature type="domain" description="Peptidase S8/S53" evidence="6">
    <location>
        <begin position="251"/>
        <end position="526"/>
    </location>
</feature>
<dbReference type="KEGG" id="fne:FSDG_01851"/>
<dbReference type="PRINTS" id="PR00723">
    <property type="entry name" value="SUBTILISIN"/>
</dbReference>
<reference evidence="7 8" key="1">
    <citation type="submission" date="2013-11" db="EMBL/GenBank/DDBJ databases">
        <title>The Genome Sequence of Fusobacterium sp. 7_1.</title>
        <authorList>
            <consortium name="The Broad Institute Genome Sequencing Platform"/>
            <person name="Earl A."/>
            <person name="Ward D."/>
            <person name="Feldgarden M."/>
            <person name="Gevers D."/>
            <person name="Strauss J."/>
            <person name="Ambrose C.E."/>
            <person name="Allen-Vercoe E."/>
            <person name="Walker B."/>
            <person name="Young S.K."/>
            <person name="Zeng Q."/>
            <person name="Gargeya S."/>
            <person name="Fitzgerald M."/>
            <person name="Haas B."/>
            <person name="Abouelleil A."/>
            <person name="Alvarado L."/>
            <person name="Arachchi H.M."/>
            <person name="Berlin A.M."/>
            <person name="Chapman S.B."/>
            <person name="Goldberg J."/>
            <person name="Griggs A."/>
            <person name="Gujja S."/>
            <person name="Hansen M."/>
            <person name="Howarth C."/>
            <person name="Imamovic A."/>
            <person name="Larimer J."/>
            <person name="McCowen C."/>
            <person name="Montmayeur A."/>
            <person name="Murphy C."/>
            <person name="Neiman D."/>
            <person name="Pearson M."/>
            <person name="Priest M."/>
            <person name="Roberts A."/>
            <person name="Saif S."/>
            <person name="Shea T."/>
            <person name="Sisk P."/>
            <person name="Sykes S."/>
            <person name="Wortman J."/>
            <person name="Nusbaum C."/>
            <person name="Birren B."/>
        </authorList>
    </citation>
    <scope>NUCLEOTIDE SEQUENCE [LARGE SCALE GENOMIC DNA]</scope>
    <source>
        <strain evidence="7 8">7_1</strain>
    </source>
</reference>
<gene>
    <name evidence="7" type="ORF">FSDG_01851</name>
</gene>
<dbReference type="Pfam" id="PF00082">
    <property type="entry name" value="Peptidase_S8"/>
    <property type="match status" value="1"/>
</dbReference>
<dbReference type="HOGENOM" id="CLU_018676_1_0_0"/>
<keyword evidence="3 5" id="KW-0378">Hydrolase</keyword>
<name>A0A140PU39_9FUSO</name>
<dbReference type="PANTHER" id="PTHR43806">
    <property type="entry name" value="PEPTIDASE S8"/>
    <property type="match status" value="1"/>
</dbReference>
<evidence type="ECO:0000259" key="6">
    <source>
        <dbReference type="Pfam" id="PF00082"/>
    </source>
</evidence>
<accession>A0A140PU39</accession>
<dbReference type="eggNOG" id="COG1404">
    <property type="taxonomic scope" value="Bacteria"/>
</dbReference>
<dbReference type="InterPro" id="IPR034074">
    <property type="entry name" value="Y4bN_pept_dom"/>
</dbReference>
<evidence type="ECO:0000313" key="7">
    <source>
        <dbReference type="EMBL" id="EEO43292.2"/>
    </source>
</evidence>
<dbReference type="RefSeq" id="WP_016361435.1">
    <property type="nucleotide sequence ID" value="NZ_AKBT01000001.1"/>
</dbReference>
<proteinExistence type="inferred from homology"/>
<evidence type="ECO:0000256" key="5">
    <source>
        <dbReference type="PROSITE-ProRule" id="PRU01240"/>
    </source>
</evidence>
<feature type="active site" description="Charge relay system" evidence="5">
    <location>
        <position position="488"/>
    </location>
</feature>
<evidence type="ECO:0000256" key="3">
    <source>
        <dbReference type="ARBA" id="ARBA00022801"/>
    </source>
</evidence>
<keyword evidence="4 5" id="KW-0720">Serine protease</keyword>
<protein>
    <recommendedName>
        <fullName evidence="6">Peptidase S8/S53 domain-containing protein</fullName>
    </recommendedName>
</protein>